<comment type="caution">
    <text evidence="1">The sequence shown here is derived from an EMBL/GenBank/DDBJ whole genome shotgun (WGS) entry which is preliminary data.</text>
</comment>
<proteinExistence type="predicted"/>
<organism evidence="1 2">
    <name type="scientific">Araneus ventricosus</name>
    <name type="common">Orbweaver spider</name>
    <name type="synonym">Epeira ventricosa</name>
    <dbReference type="NCBI Taxonomy" id="182803"/>
    <lineage>
        <taxon>Eukaryota</taxon>
        <taxon>Metazoa</taxon>
        <taxon>Ecdysozoa</taxon>
        <taxon>Arthropoda</taxon>
        <taxon>Chelicerata</taxon>
        <taxon>Arachnida</taxon>
        <taxon>Araneae</taxon>
        <taxon>Araneomorphae</taxon>
        <taxon>Entelegynae</taxon>
        <taxon>Araneoidea</taxon>
        <taxon>Araneidae</taxon>
        <taxon>Araneus</taxon>
    </lineage>
</organism>
<name>A0A4Y2NSH5_ARAVE</name>
<sequence length="222" mass="25624">MIYIHDDKTCTKFYPSFSWSSSFEHWSQGERDSRRTDFPRRILFKIDRNPYKLCVKTTYQIYYLALISFLGLSCSQTDAASTPDKRCQQQAVFPGGQPPSQVLRPRLMPLTAMTRMRTGVCACSMAVGCIQTARHAKFQLRFRTPEVYTGDSSKSRVRIYADDYNTFSCILVYESKDQYFPVNLFSAIRPYVKAFMLLFKVSHDKGMTKKAIPQEPFAQAKC</sequence>
<evidence type="ECO:0000313" key="2">
    <source>
        <dbReference type="Proteomes" id="UP000499080"/>
    </source>
</evidence>
<accession>A0A4Y2NSH5</accession>
<reference evidence="1 2" key="1">
    <citation type="journal article" date="2019" name="Sci. Rep.">
        <title>Orb-weaving spider Araneus ventricosus genome elucidates the spidroin gene catalogue.</title>
        <authorList>
            <person name="Kono N."/>
            <person name="Nakamura H."/>
            <person name="Ohtoshi R."/>
            <person name="Moran D.A.P."/>
            <person name="Shinohara A."/>
            <person name="Yoshida Y."/>
            <person name="Fujiwara M."/>
            <person name="Mori M."/>
            <person name="Tomita M."/>
            <person name="Arakawa K."/>
        </authorList>
    </citation>
    <scope>NUCLEOTIDE SEQUENCE [LARGE SCALE GENOMIC DNA]</scope>
</reference>
<keyword evidence="2" id="KW-1185">Reference proteome</keyword>
<protein>
    <submittedName>
        <fullName evidence="1">Uncharacterized protein</fullName>
    </submittedName>
</protein>
<evidence type="ECO:0000313" key="1">
    <source>
        <dbReference type="EMBL" id="GBN40696.1"/>
    </source>
</evidence>
<dbReference type="EMBL" id="BGPR01009542">
    <property type="protein sequence ID" value="GBN40696.1"/>
    <property type="molecule type" value="Genomic_DNA"/>
</dbReference>
<dbReference type="AlphaFoldDB" id="A0A4Y2NSH5"/>
<gene>
    <name evidence="1" type="ORF">AVEN_164110_1</name>
</gene>
<dbReference type="Proteomes" id="UP000499080">
    <property type="component" value="Unassembled WGS sequence"/>
</dbReference>